<dbReference type="Proteomes" id="UP000194221">
    <property type="component" value="Unassembled WGS sequence"/>
</dbReference>
<evidence type="ECO:0000256" key="1">
    <source>
        <dbReference type="SAM" id="Phobius"/>
    </source>
</evidence>
<proteinExistence type="predicted"/>
<dbReference type="GO" id="GO:0032259">
    <property type="term" value="P:methylation"/>
    <property type="evidence" value="ECO:0007669"/>
    <property type="project" value="UniProtKB-KW"/>
</dbReference>
<dbReference type="EMBL" id="LAPZ01000002">
    <property type="protein sequence ID" value="OSY88947.1"/>
    <property type="molecule type" value="Genomic_DNA"/>
</dbReference>
<reference evidence="2 3" key="1">
    <citation type="submission" date="2015-03" db="EMBL/GenBank/DDBJ databases">
        <title>Genome sequence of Tenacibaculum sp. S2-2, isolated from intestinal microbiota of sea cucumber, Apostichopus japonicas.</title>
        <authorList>
            <person name="Shao Z."/>
            <person name="Wang L."/>
            <person name="Li X."/>
        </authorList>
    </citation>
    <scope>NUCLEOTIDE SEQUENCE [LARGE SCALE GENOMIC DNA]</scope>
    <source>
        <strain evidence="2 3">S2-2</strain>
    </source>
</reference>
<feature type="transmembrane region" description="Helical" evidence="1">
    <location>
        <begin position="53"/>
        <end position="77"/>
    </location>
</feature>
<organism evidence="2 3">
    <name type="scientific">Tenacibaculum holothuriorum</name>
    <dbReference type="NCBI Taxonomy" id="1635173"/>
    <lineage>
        <taxon>Bacteria</taxon>
        <taxon>Pseudomonadati</taxon>
        <taxon>Bacteroidota</taxon>
        <taxon>Flavobacteriia</taxon>
        <taxon>Flavobacteriales</taxon>
        <taxon>Flavobacteriaceae</taxon>
        <taxon>Tenacibaculum</taxon>
    </lineage>
</organism>
<dbReference type="GO" id="GO:0008168">
    <property type="term" value="F:methyltransferase activity"/>
    <property type="evidence" value="ECO:0007669"/>
    <property type="project" value="UniProtKB-KW"/>
</dbReference>
<keyword evidence="3" id="KW-1185">Reference proteome</keyword>
<dbReference type="AlphaFoldDB" id="A0A1Y2PGM6"/>
<dbReference type="InParanoid" id="A0A1Y2PGM6"/>
<sequence length="83" mass="7981">MELIISLLTGAVGGNLAGALLKKYSMGTLWNSVVGILGGGLGAQLLDMLGIDLGGIVGSIAGGGVGGGVLMVIIGLIKGAMSK</sequence>
<keyword evidence="1" id="KW-1133">Transmembrane helix</keyword>
<name>A0A1Y2PGM6_9FLAO</name>
<gene>
    <name evidence="2" type="ORF">WH52_04590</name>
</gene>
<evidence type="ECO:0000313" key="3">
    <source>
        <dbReference type="Proteomes" id="UP000194221"/>
    </source>
</evidence>
<evidence type="ECO:0000313" key="2">
    <source>
        <dbReference type="EMBL" id="OSY88947.1"/>
    </source>
</evidence>
<keyword evidence="1" id="KW-0472">Membrane</keyword>
<accession>A0A1Y2PGM6</accession>
<keyword evidence="1" id="KW-0812">Transmembrane</keyword>
<keyword evidence="2" id="KW-0489">Methyltransferase</keyword>
<comment type="caution">
    <text evidence="2">The sequence shown here is derived from an EMBL/GenBank/DDBJ whole genome shotgun (WGS) entry which is preliminary data.</text>
</comment>
<dbReference type="RefSeq" id="WP_086029757.1">
    <property type="nucleotide sequence ID" value="NZ_LAPZ01000002.1"/>
</dbReference>
<protein>
    <submittedName>
        <fullName evidence="2">DNA methyltransferase</fullName>
    </submittedName>
</protein>
<keyword evidence="2" id="KW-0808">Transferase</keyword>
<dbReference type="STRING" id="1635173.WH52_04590"/>
<feature type="transmembrane region" description="Helical" evidence="1">
    <location>
        <begin position="29"/>
        <end position="46"/>
    </location>
</feature>